<feature type="compositionally biased region" description="Gly residues" evidence="1">
    <location>
        <begin position="136"/>
        <end position="150"/>
    </location>
</feature>
<name>A0A200R0W3_MACCD</name>
<evidence type="ECO:0000313" key="2">
    <source>
        <dbReference type="EMBL" id="OVA16359.1"/>
    </source>
</evidence>
<evidence type="ECO:0000256" key="1">
    <source>
        <dbReference type="SAM" id="MobiDB-lite"/>
    </source>
</evidence>
<reference evidence="2 3" key="1">
    <citation type="journal article" date="2017" name="Mol. Plant">
        <title>The Genome of Medicinal Plant Macleaya cordata Provides New Insights into Benzylisoquinoline Alkaloids Metabolism.</title>
        <authorList>
            <person name="Liu X."/>
            <person name="Liu Y."/>
            <person name="Huang P."/>
            <person name="Ma Y."/>
            <person name="Qing Z."/>
            <person name="Tang Q."/>
            <person name="Cao H."/>
            <person name="Cheng P."/>
            <person name="Zheng Y."/>
            <person name="Yuan Z."/>
            <person name="Zhou Y."/>
            <person name="Liu J."/>
            <person name="Tang Z."/>
            <person name="Zhuo Y."/>
            <person name="Zhang Y."/>
            <person name="Yu L."/>
            <person name="Huang J."/>
            <person name="Yang P."/>
            <person name="Peng Q."/>
            <person name="Zhang J."/>
            <person name="Jiang W."/>
            <person name="Zhang Z."/>
            <person name="Lin K."/>
            <person name="Ro D.K."/>
            <person name="Chen X."/>
            <person name="Xiong X."/>
            <person name="Shang Y."/>
            <person name="Huang S."/>
            <person name="Zeng J."/>
        </authorList>
    </citation>
    <scope>NUCLEOTIDE SEQUENCE [LARGE SCALE GENOMIC DNA]</scope>
    <source>
        <strain evidence="3">cv. BLH2017</strain>
        <tissue evidence="2">Root</tissue>
    </source>
</reference>
<comment type="caution">
    <text evidence="2">The sequence shown here is derived from an EMBL/GenBank/DDBJ whole genome shotgun (WGS) entry which is preliminary data.</text>
</comment>
<dbReference type="PANTHER" id="PTHR37708:SF2">
    <property type="entry name" value="HOMEOBOX HOX-B3-LIKE PROTEIN"/>
    <property type="match status" value="1"/>
</dbReference>
<organism evidence="2 3">
    <name type="scientific">Macleaya cordata</name>
    <name type="common">Five-seeded plume-poppy</name>
    <name type="synonym">Bocconia cordata</name>
    <dbReference type="NCBI Taxonomy" id="56857"/>
    <lineage>
        <taxon>Eukaryota</taxon>
        <taxon>Viridiplantae</taxon>
        <taxon>Streptophyta</taxon>
        <taxon>Embryophyta</taxon>
        <taxon>Tracheophyta</taxon>
        <taxon>Spermatophyta</taxon>
        <taxon>Magnoliopsida</taxon>
        <taxon>Ranunculales</taxon>
        <taxon>Papaveraceae</taxon>
        <taxon>Papaveroideae</taxon>
        <taxon>Macleaya</taxon>
    </lineage>
</organism>
<feature type="region of interest" description="Disordered" evidence="1">
    <location>
        <begin position="127"/>
        <end position="153"/>
    </location>
</feature>
<dbReference type="OMA" id="MMARKSY"/>
<dbReference type="InParanoid" id="A0A200R0W3"/>
<protein>
    <submittedName>
        <fullName evidence="2">Uncharacterized protein</fullName>
    </submittedName>
</protein>
<sequence>MQYLSDQCCKDSSLFNVNLNMLLQRGPRYKAYAELRESKLRNRMIQQQQQQQRLQDNKLESEQLFSPPPPIKERAVVIQSSPVSASGRNGGRSIVGRSVPNFSAVLRKENRKPVSPVAAETKTPPLKGRAVSKLGSGLGGGGGGGGGGGSKSANGCTEKRGVMMARRSCANIEELQTLSFGVSSAINGVGRGGGGGRVVSGGVDNRAVLGSRLYGL</sequence>
<dbReference type="AlphaFoldDB" id="A0A200R0W3"/>
<gene>
    <name evidence="2" type="ORF">BVC80_7247g2</name>
</gene>
<proteinExistence type="predicted"/>
<dbReference type="PANTHER" id="PTHR37708">
    <property type="entry name" value="HOMEOBOX HOX-B3-LIKE PROTEIN"/>
    <property type="match status" value="1"/>
</dbReference>
<accession>A0A200R0W3</accession>
<dbReference type="Proteomes" id="UP000195402">
    <property type="component" value="Unassembled WGS sequence"/>
</dbReference>
<keyword evidence="3" id="KW-1185">Reference proteome</keyword>
<dbReference type="FunCoup" id="A0A200R0W3">
    <property type="interactions" value="310"/>
</dbReference>
<dbReference type="OrthoDB" id="755797at2759"/>
<dbReference type="EMBL" id="MVGT01000565">
    <property type="protein sequence ID" value="OVA16359.1"/>
    <property type="molecule type" value="Genomic_DNA"/>
</dbReference>
<evidence type="ECO:0000313" key="3">
    <source>
        <dbReference type="Proteomes" id="UP000195402"/>
    </source>
</evidence>